<reference evidence="2" key="1">
    <citation type="journal article" date="2019" name="Int. J. Syst. Evol. Microbiol.">
        <title>The Global Catalogue of Microorganisms (GCM) 10K type strain sequencing project: providing services to taxonomists for standard genome sequencing and annotation.</title>
        <authorList>
            <consortium name="The Broad Institute Genomics Platform"/>
            <consortium name="The Broad Institute Genome Sequencing Center for Infectious Disease"/>
            <person name="Wu L."/>
            <person name="Ma J."/>
        </authorList>
    </citation>
    <scope>NUCLEOTIDE SEQUENCE [LARGE SCALE GENOMIC DNA]</scope>
    <source>
        <strain evidence="2">JCM 16722</strain>
    </source>
</reference>
<gene>
    <name evidence="1" type="ORF">GCM10022218_30810</name>
</gene>
<proteinExistence type="predicted"/>
<dbReference type="EMBL" id="BAAAZK010000007">
    <property type="protein sequence ID" value="GAA4178968.1"/>
    <property type="molecule type" value="Genomic_DNA"/>
</dbReference>
<evidence type="ECO:0008006" key="3">
    <source>
        <dbReference type="Google" id="ProtNLM"/>
    </source>
</evidence>
<comment type="caution">
    <text evidence="1">The sequence shown here is derived from an EMBL/GenBank/DDBJ whole genome shotgun (WGS) entry which is preliminary data.</text>
</comment>
<evidence type="ECO:0000313" key="1">
    <source>
        <dbReference type="EMBL" id="GAA4178968.1"/>
    </source>
</evidence>
<protein>
    <recommendedName>
        <fullName evidence="3">DUF541 domain-containing protein</fullName>
    </recommendedName>
</protein>
<dbReference type="Pfam" id="PF04402">
    <property type="entry name" value="SIMPL"/>
    <property type="match status" value="1"/>
</dbReference>
<sequence length="212" mass="23959">MNKQFIQMKNILVFLFSIVSVYSVYGQSTEKPFIEVRGMAKIERTVKSYTLDIVITEELAYLEEKKPIEEVKKAFFEKVKAAGLDVSRFKEDKLAFALTQYSAIGSQYSFETSDPADIIKLSNLMVDKNGTQSITARKVNYLPVKDFSKVIAAAFADGKARAEKVAAAIGKKLGALQTVADYSTTNDEVEDTAYYQPKDDRYYYLSLKYHVE</sequence>
<dbReference type="Proteomes" id="UP001500167">
    <property type="component" value="Unassembled WGS sequence"/>
</dbReference>
<keyword evidence="2" id="KW-1185">Reference proteome</keyword>
<dbReference type="InterPro" id="IPR007497">
    <property type="entry name" value="SIMPL/DUF541"/>
</dbReference>
<accession>A0ABP8A6Z6</accession>
<name>A0ABP8A6Z6_9SPHI</name>
<evidence type="ECO:0000313" key="2">
    <source>
        <dbReference type="Proteomes" id="UP001500167"/>
    </source>
</evidence>
<organism evidence="1 2">
    <name type="scientific">Sphingobacterium ginsenosidimutans</name>
    <dbReference type="NCBI Taxonomy" id="687845"/>
    <lineage>
        <taxon>Bacteria</taxon>
        <taxon>Pseudomonadati</taxon>
        <taxon>Bacteroidota</taxon>
        <taxon>Sphingobacteriia</taxon>
        <taxon>Sphingobacteriales</taxon>
        <taxon>Sphingobacteriaceae</taxon>
        <taxon>Sphingobacterium</taxon>
    </lineage>
</organism>